<evidence type="ECO:0000313" key="3">
    <source>
        <dbReference type="Proteomes" id="UP001061298"/>
    </source>
</evidence>
<name>A0ABY6DZX8_9ACTN</name>
<dbReference type="RefSeq" id="WP_263230021.1">
    <property type="nucleotide sequence ID" value="NZ_CP106793.1"/>
</dbReference>
<reference evidence="2" key="1">
    <citation type="submission" date="2022-10" db="EMBL/GenBank/DDBJ databases">
        <authorList>
            <person name="Mo P."/>
        </authorList>
    </citation>
    <scope>NUCLEOTIDE SEQUENCE</scope>
    <source>
        <strain evidence="2">HUAS 13-4</strain>
    </source>
</reference>
<keyword evidence="3" id="KW-1185">Reference proteome</keyword>
<feature type="region of interest" description="Disordered" evidence="1">
    <location>
        <begin position="422"/>
        <end position="505"/>
    </location>
</feature>
<organism evidence="2 3">
    <name type="scientific">Streptomyces cynarae</name>
    <dbReference type="NCBI Taxonomy" id="2981134"/>
    <lineage>
        <taxon>Bacteria</taxon>
        <taxon>Bacillati</taxon>
        <taxon>Actinomycetota</taxon>
        <taxon>Actinomycetes</taxon>
        <taxon>Kitasatosporales</taxon>
        <taxon>Streptomycetaceae</taxon>
        <taxon>Streptomyces</taxon>
    </lineage>
</organism>
<feature type="region of interest" description="Disordered" evidence="1">
    <location>
        <begin position="538"/>
        <end position="674"/>
    </location>
</feature>
<gene>
    <name evidence="2" type="ORF">N8I84_15095</name>
</gene>
<dbReference type="EMBL" id="CP106793">
    <property type="protein sequence ID" value="UXY19905.1"/>
    <property type="molecule type" value="Genomic_DNA"/>
</dbReference>
<accession>A0ABY6DZX8</accession>
<feature type="compositionally biased region" description="Basic and acidic residues" evidence="1">
    <location>
        <begin position="465"/>
        <end position="475"/>
    </location>
</feature>
<dbReference type="Proteomes" id="UP001061298">
    <property type="component" value="Chromosome"/>
</dbReference>
<feature type="compositionally biased region" description="Gly residues" evidence="1">
    <location>
        <begin position="632"/>
        <end position="641"/>
    </location>
</feature>
<evidence type="ECO:0000256" key="1">
    <source>
        <dbReference type="SAM" id="MobiDB-lite"/>
    </source>
</evidence>
<proteinExistence type="predicted"/>
<protein>
    <submittedName>
        <fullName evidence="2">Uncharacterized protein</fullName>
    </submittedName>
</protein>
<evidence type="ECO:0000313" key="2">
    <source>
        <dbReference type="EMBL" id="UXY19905.1"/>
    </source>
</evidence>
<sequence length="885" mass="92741">MIDPEAIPQYTGNLAELEAAYGDLKSDASDIRDTGRDVHTRFQGLTAYYSAPEAEQLFATTKPVADRSDDFATGLETVSSALSGYATEIRPLVEKLKQLKIEATNFVNSVKDDKDWEYDGDKVDEHNRIRDEITQTVAAFWAAERTCHNKITALWHGTRMVAGDGSDNKNQYGFDAADMKNAKLPWGDPVDEKHHWWEVGHWVKSFLWDGIVIDSVWGTIKGLGTLVGVNGWAAMGQAWKGLAQLTTGLVISSLPGAQALFWGLPDDKLPSWLRDSRKAMKETGKALVAWDEWGKNPARAAGAVTFNVLTAVFTGGEGAAAAGAGKAGAVARAASVAGKVGRVIDPMTYVAKGAGAGLSKIGDITAALKGVGRVEIPELPENALTLPEGAVRLPDGTVHLPEGAAIPEGAVRLPDGNVQLPAHDGPVLPEGATRLPTGEGAPARYLDPRGNILDEHGDVLQSAEDAPREPGDTEPKPPTGSDVPHTPTPAREPALVGAGGQTAEQAGEHVRLVDSVGHDLGDVGRAGDDAAVHAGGESVPRVHAGGDGLPGAGHAGDHLPGGHAGDHLPGGSAHEHGAGPSASHEAPSDHGSGSHTDGPGNSGHEGSRGGHEQPSVGGHVEGTATDGHEGAATGGGEGLHGSGTADAPDIGGMHEPAGWERPTEATGPMERGGQLEQQVRDQIRGTNVKPGDVGKIMQTLGDSPAGKEIADTIASGRFRNTEGFSTVVSNLSRPQDLSGCLEQIRLANRLHNSGLTDISFEVKQDGHTLRPGVITGPATDLDVMARDANGDVHGWQFKDMTGPDSTTKASKVVDKIYKSLDQLRDSHADVQTFVVDTKVPKAEIESQLGRLQKGFEQKEVQFVIRTPDGVVFVPRGGRFTPEGTL</sequence>
<feature type="compositionally biased region" description="Gly residues" evidence="1">
    <location>
        <begin position="545"/>
        <end position="554"/>
    </location>
</feature>